<evidence type="ECO:0000256" key="1">
    <source>
        <dbReference type="SAM" id="Phobius"/>
    </source>
</evidence>
<keyword evidence="1" id="KW-0472">Membrane</keyword>
<dbReference type="AlphaFoldDB" id="A0A510Y7I5"/>
<reference evidence="2 3" key="1">
    <citation type="submission" date="2019-07" db="EMBL/GenBank/DDBJ databases">
        <title>Whole genome shotgun sequence of Marinococcus halophilus NBRC 102359.</title>
        <authorList>
            <person name="Hosoyama A."/>
            <person name="Uohara A."/>
            <person name="Ohji S."/>
            <person name="Ichikawa N."/>
        </authorList>
    </citation>
    <scope>NUCLEOTIDE SEQUENCE [LARGE SCALE GENOMIC DNA]</scope>
    <source>
        <strain evidence="2 3">NBRC 102359</strain>
    </source>
</reference>
<name>A0A510Y7I5_MARHA</name>
<dbReference type="EMBL" id="BJUN01000006">
    <property type="protein sequence ID" value="GEK58407.1"/>
    <property type="molecule type" value="Genomic_DNA"/>
</dbReference>
<gene>
    <name evidence="2" type="ORF">MHA01_13120</name>
</gene>
<evidence type="ECO:0000313" key="2">
    <source>
        <dbReference type="EMBL" id="GEK58407.1"/>
    </source>
</evidence>
<feature type="transmembrane region" description="Helical" evidence="1">
    <location>
        <begin position="12"/>
        <end position="31"/>
    </location>
</feature>
<keyword evidence="3" id="KW-1185">Reference proteome</keyword>
<organism evidence="2 3">
    <name type="scientific">Marinococcus halophilus</name>
    <dbReference type="NCBI Taxonomy" id="1371"/>
    <lineage>
        <taxon>Bacteria</taxon>
        <taxon>Bacillati</taxon>
        <taxon>Bacillota</taxon>
        <taxon>Bacilli</taxon>
        <taxon>Bacillales</taxon>
        <taxon>Bacillaceae</taxon>
        <taxon>Marinococcus</taxon>
    </lineage>
</organism>
<dbReference type="STRING" id="1371.GCA_900166605_01539"/>
<comment type="caution">
    <text evidence="2">The sequence shown here is derived from an EMBL/GenBank/DDBJ whole genome shotgun (WGS) entry which is preliminary data.</text>
</comment>
<dbReference type="Proteomes" id="UP000321051">
    <property type="component" value="Unassembled WGS sequence"/>
</dbReference>
<keyword evidence="1" id="KW-0812">Transmembrane</keyword>
<evidence type="ECO:0000313" key="3">
    <source>
        <dbReference type="Proteomes" id="UP000321051"/>
    </source>
</evidence>
<keyword evidence="1" id="KW-1133">Transmembrane helix</keyword>
<feature type="transmembrane region" description="Helical" evidence="1">
    <location>
        <begin position="43"/>
        <end position="63"/>
    </location>
</feature>
<protein>
    <submittedName>
        <fullName evidence="2">Uncharacterized protein</fullName>
    </submittedName>
</protein>
<proteinExistence type="predicted"/>
<accession>A0A510Y7I5</accession>
<sequence>MAAVLVMLALDYTRVGLLLLFYGVGVQLIARAVLEWTDGVPTFYWRLLLGAGIIILISSFHLIS</sequence>